<protein>
    <submittedName>
        <fullName evidence="2">Uncharacterized protein</fullName>
    </submittedName>
</protein>
<feature type="signal peptide" evidence="1">
    <location>
        <begin position="1"/>
        <end position="31"/>
    </location>
</feature>
<evidence type="ECO:0000256" key="1">
    <source>
        <dbReference type="SAM" id="SignalP"/>
    </source>
</evidence>
<evidence type="ECO:0000313" key="3">
    <source>
        <dbReference type="Proteomes" id="UP000254978"/>
    </source>
</evidence>
<dbReference type="EMBL" id="UGQT01000001">
    <property type="protein sequence ID" value="STZ58110.1"/>
    <property type="molecule type" value="Genomic_DNA"/>
</dbReference>
<dbReference type="AlphaFoldDB" id="A0A378TBV9"/>
<sequence>MHLHQPGTLRRMAVAGVVAAGLLSFAPTAQAAQVNPNVGSVPAPAPVTGPESIQPLDCSGTTGVRGCGGGWHWRDGWYGYGCYPC</sequence>
<reference evidence="2 3" key="1">
    <citation type="submission" date="2018-06" db="EMBL/GenBank/DDBJ databases">
        <authorList>
            <consortium name="Pathogen Informatics"/>
            <person name="Doyle S."/>
        </authorList>
    </citation>
    <scope>NUCLEOTIDE SEQUENCE [LARGE SCALE GENOMIC DNA]</scope>
    <source>
        <strain evidence="2 3">NCTC10821</strain>
    </source>
</reference>
<keyword evidence="3" id="KW-1185">Reference proteome</keyword>
<organism evidence="2 3">
    <name type="scientific">Mycolicibacterium tokaiense</name>
    <dbReference type="NCBI Taxonomy" id="39695"/>
    <lineage>
        <taxon>Bacteria</taxon>
        <taxon>Bacillati</taxon>
        <taxon>Actinomycetota</taxon>
        <taxon>Actinomycetes</taxon>
        <taxon>Mycobacteriales</taxon>
        <taxon>Mycobacteriaceae</taxon>
        <taxon>Mycolicibacterium</taxon>
    </lineage>
</organism>
<dbReference type="Proteomes" id="UP000254978">
    <property type="component" value="Unassembled WGS sequence"/>
</dbReference>
<keyword evidence="1" id="KW-0732">Signal</keyword>
<proteinExistence type="predicted"/>
<feature type="chain" id="PRO_5016920260" evidence="1">
    <location>
        <begin position="32"/>
        <end position="85"/>
    </location>
</feature>
<accession>A0A378TBV9</accession>
<evidence type="ECO:0000313" key="2">
    <source>
        <dbReference type="EMBL" id="STZ58110.1"/>
    </source>
</evidence>
<name>A0A378TBV9_9MYCO</name>
<gene>
    <name evidence="2" type="ORF">NCTC10821_01616</name>
</gene>